<dbReference type="Proteomes" id="UP001172681">
    <property type="component" value="Unassembled WGS sequence"/>
</dbReference>
<keyword evidence="5" id="KW-1185">Reference proteome</keyword>
<keyword evidence="2" id="KW-1133">Transmembrane helix</keyword>
<feature type="transmembrane region" description="Helical" evidence="2">
    <location>
        <begin position="522"/>
        <end position="548"/>
    </location>
</feature>
<proteinExistence type="predicted"/>
<keyword evidence="2" id="KW-0472">Membrane</keyword>
<feature type="signal peptide" evidence="3">
    <location>
        <begin position="1"/>
        <end position="26"/>
    </location>
</feature>
<gene>
    <name evidence="4" type="ORF">H2204_002411</name>
</gene>
<name>A0AA38YD62_9EURO</name>
<protein>
    <recommendedName>
        <fullName evidence="6">Peptidase A1 domain-containing protein</fullName>
    </recommendedName>
</protein>
<evidence type="ECO:0000256" key="1">
    <source>
        <dbReference type="SAM" id="MobiDB-lite"/>
    </source>
</evidence>
<dbReference type="InterPro" id="IPR021109">
    <property type="entry name" value="Peptidase_aspartic_dom_sf"/>
</dbReference>
<keyword evidence="2" id="KW-0812">Transmembrane</keyword>
<accession>A0AA38YD62</accession>
<dbReference type="AlphaFoldDB" id="A0AA38YD62"/>
<keyword evidence="3" id="KW-0732">Signal</keyword>
<dbReference type="SUPFAM" id="SSF50630">
    <property type="entry name" value="Acid proteases"/>
    <property type="match status" value="1"/>
</dbReference>
<dbReference type="Gene3D" id="2.40.70.10">
    <property type="entry name" value="Acid Proteases"/>
    <property type="match status" value="1"/>
</dbReference>
<comment type="caution">
    <text evidence="4">The sequence shown here is derived from an EMBL/GenBank/DDBJ whole genome shotgun (WGS) entry which is preliminary data.</text>
</comment>
<evidence type="ECO:0000313" key="5">
    <source>
        <dbReference type="Proteomes" id="UP001172681"/>
    </source>
</evidence>
<feature type="compositionally biased region" description="Basic and acidic residues" evidence="1">
    <location>
        <begin position="577"/>
        <end position="593"/>
    </location>
</feature>
<feature type="chain" id="PRO_5041452674" description="Peptidase A1 domain-containing protein" evidence="3">
    <location>
        <begin position="27"/>
        <end position="659"/>
    </location>
</feature>
<evidence type="ECO:0000256" key="2">
    <source>
        <dbReference type="SAM" id="Phobius"/>
    </source>
</evidence>
<feature type="region of interest" description="Disordered" evidence="1">
    <location>
        <begin position="577"/>
        <end position="636"/>
    </location>
</feature>
<evidence type="ECO:0008006" key="6">
    <source>
        <dbReference type="Google" id="ProtNLM"/>
    </source>
</evidence>
<dbReference type="EMBL" id="JAPDRN010000009">
    <property type="protein sequence ID" value="KAJ9642763.1"/>
    <property type="molecule type" value="Genomic_DNA"/>
</dbReference>
<reference evidence="4" key="1">
    <citation type="submission" date="2022-10" db="EMBL/GenBank/DDBJ databases">
        <title>Culturing micro-colonial fungi from biological soil crusts in the Mojave desert and describing Neophaeococcomyces mojavensis, and introducing the new genera and species Taxawa tesnikishii.</title>
        <authorList>
            <person name="Kurbessoian T."/>
            <person name="Stajich J.E."/>
        </authorList>
    </citation>
    <scope>NUCLEOTIDE SEQUENCE</scope>
    <source>
        <strain evidence="4">TK_35</strain>
    </source>
</reference>
<sequence>MERQSDNMTLTSIAILLLFLSGLGAAASEVVNIPLNNQDSINASGVNGPWPTIPILYATDRSLDCHLTFWNQSIFSARQPCVDTLPSNRSEGAFLCSDDLVYPPAFDLSAVNESAITFMNLSSASIFYAITEDSLLVHALDAHGYGYQSTSDISLGSQEFELEHLVSINFTSTTTSSARRLPLMDSFISAQQIAASLVDKGDAASPFLSLHLGSQDPNVPGSLQIGGFDNSRIVGDMMRILADNSLQITITDINIGVEEGFLPLQSLKFANGSFPQGPYKVDPRFRLHKLPSYVQPIVLEPGLPYLYFPKDICDPLAEILDATYDQERNLYFWNKPDDDPIFKSPTFLEIELTGYDSAEGYISPTELIPTVSVKIPLALLQHKFSATVQAENGTMLRPARYLPCSPQDESVLREEWQNTLGRAFFQAAFIGTEFPSDTPYQLPTYWIAQAPGPTNLAPPNISVIDSGYISNRSNVTVEPRFWTNSWSAVLPLWTMDADGKTTLEQRNNQPSDNHFELTRGQVVGIAVGATVASIVAVSITCCFGLRVLKKSRHRRSIIRKQIEEEDRIARELEMESIEKEKSEQQQPRYRDSPPEAPLPGSSGNNTATSQVVNDDPVDACLPLMEDDSSVRSNESIPLTALRRHEIGPDLAHGFRWSVQ</sequence>
<feature type="compositionally biased region" description="Polar residues" evidence="1">
    <location>
        <begin position="601"/>
        <end position="612"/>
    </location>
</feature>
<organism evidence="4 5">
    <name type="scientific">Knufia peltigerae</name>
    <dbReference type="NCBI Taxonomy" id="1002370"/>
    <lineage>
        <taxon>Eukaryota</taxon>
        <taxon>Fungi</taxon>
        <taxon>Dikarya</taxon>
        <taxon>Ascomycota</taxon>
        <taxon>Pezizomycotina</taxon>
        <taxon>Eurotiomycetes</taxon>
        <taxon>Chaetothyriomycetidae</taxon>
        <taxon>Chaetothyriales</taxon>
        <taxon>Trichomeriaceae</taxon>
        <taxon>Knufia</taxon>
    </lineage>
</organism>
<evidence type="ECO:0000313" key="4">
    <source>
        <dbReference type="EMBL" id="KAJ9642763.1"/>
    </source>
</evidence>
<evidence type="ECO:0000256" key="3">
    <source>
        <dbReference type="SAM" id="SignalP"/>
    </source>
</evidence>